<comment type="caution">
    <text evidence="3">The sequence shown here is derived from an EMBL/GenBank/DDBJ whole genome shotgun (WGS) entry which is preliminary data.</text>
</comment>
<keyword evidence="4" id="KW-1185">Reference proteome</keyword>
<dbReference type="RefSeq" id="WP_123088218.1">
    <property type="nucleotide sequence ID" value="NZ_RIBS01000005.1"/>
</dbReference>
<keyword evidence="1" id="KW-0472">Membrane</keyword>
<dbReference type="GO" id="GO:0006508">
    <property type="term" value="P:proteolysis"/>
    <property type="evidence" value="ECO:0007669"/>
    <property type="project" value="UniProtKB-KW"/>
</dbReference>
<feature type="transmembrane region" description="Helical" evidence="1">
    <location>
        <begin position="60"/>
        <end position="76"/>
    </location>
</feature>
<dbReference type="GO" id="GO:0004175">
    <property type="term" value="F:endopeptidase activity"/>
    <property type="evidence" value="ECO:0007669"/>
    <property type="project" value="UniProtKB-ARBA"/>
</dbReference>
<accession>A0A3M8SUD8</accession>
<dbReference type="AlphaFoldDB" id="A0A3M8SUD8"/>
<reference evidence="3 4" key="1">
    <citation type="submission" date="2018-11" db="EMBL/GenBank/DDBJ databases">
        <title>Lysobacter cryohumiis sp. nov., isolated from soil in the Tianshan Mountains, Xinjiang, China.</title>
        <authorList>
            <person name="Luo Y."/>
            <person name="Sheng H."/>
        </authorList>
    </citation>
    <scope>NUCLEOTIDE SEQUENCE [LARGE SCALE GENOMIC DNA]</scope>
    <source>
        <strain evidence="3 4">ZS60</strain>
    </source>
</reference>
<keyword evidence="1" id="KW-0812">Transmembrane</keyword>
<feature type="transmembrane region" description="Helical" evidence="1">
    <location>
        <begin position="21"/>
        <end position="40"/>
    </location>
</feature>
<feature type="transmembrane region" description="Helical" evidence="1">
    <location>
        <begin position="193"/>
        <end position="210"/>
    </location>
</feature>
<dbReference type="Pfam" id="PF02517">
    <property type="entry name" value="Rce1-like"/>
    <property type="match status" value="1"/>
</dbReference>
<proteinExistence type="predicted"/>
<evidence type="ECO:0000313" key="3">
    <source>
        <dbReference type="EMBL" id="RNF83086.1"/>
    </source>
</evidence>
<keyword evidence="1" id="KW-1133">Transmembrane helix</keyword>
<dbReference type="PANTHER" id="PTHR39430:SF1">
    <property type="entry name" value="PROTEASE"/>
    <property type="match status" value="1"/>
</dbReference>
<gene>
    <name evidence="3" type="ORF">EER27_11240</name>
</gene>
<feature type="transmembrane region" description="Helical" evidence="1">
    <location>
        <begin position="96"/>
        <end position="118"/>
    </location>
</feature>
<keyword evidence="3" id="KW-0645">Protease</keyword>
<dbReference type="GO" id="GO:0008237">
    <property type="term" value="F:metallopeptidase activity"/>
    <property type="evidence" value="ECO:0007669"/>
    <property type="project" value="UniProtKB-KW"/>
</dbReference>
<dbReference type="InterPro" id="IPR003675">
    <property type="entry name" value="Rce1/LyrA-like_dom"/>
</dbReference>
<evidence type="ECO:0000313" key="4">
    <source>
        <dbReference type="Proteomes" id="UP000267049"/>
    </source>
</evidence>
<protein>
    <submittedName>
        <fullName evidence="3">CPBP family intramembrane metalloprotease</fullName>
    </submittedName>
</protein>
<sequence>MGAIVKAFLTTLFFDRGHHRLRNGWWVLIFIAFIAVTRVIHRPIVDALKQLDAHEAWREPLPVLCALLATWACVRLRRQSLASVGFKLDRRWVKEFAGGIVIGMATLLTAAAMIWATGNVRFELDPQRSVAAMMYGVYVFFFAAMLEEILFRGFLFQRLLDGIGAWGTQIALAALFAAAHWSNPGMEGATRVWATIDISLAAVFLGLAYLRTRSLALPIGLHLGWNWAQGHLLGFGVSGFDHNGWLRPVFDGQTTWLSGGEFGPEASVFGVLTDLILIGLLWKWRGSATAPVAALERDAGSVPALQGADRRATG</sequence>
<evidence type="ECO:0000259" key="2">
    <source>
        <dbReference type="Pfam" id="PF02517"/>
    </source>
</evidence>
<evidence type="ECO:0000256" key="1">
    <source>
        <dbReference type="SAM" id="Phobius"/>
    </source>
</evidence>
<dbReference type="PANTHER" id="PTHR39430">
    <property type="entry name" value="MEMBRANE-ASSOCIATED PROTEASE-RELATED"/>
    <property type="match status" value="1"/>
</dbReference>
<keyword evidence="3" id="KW-0482">Metalloprotease</keyword>
<dbReference type="OrthoDB" id="193898at2"/>
<feature type="transmembrane region" description="Helical" evidence="1">
    <location>
        <begin position="130"/>
        <end position="151"/>
    </location>
</feature>
<organism evidence="3 4">
    <name type="scientific">Montanilutibacter psychrotolerans</name>
    <dbReference type="NCBI Taxonomy" id="1327343"/>
    <lineage>
        <taxon>Bacteria</taxon>
        <taxon>Pseudomonadati</taxon>
        <taxon>Pseudomonadota</taxon>
        <taxon>Gammaproteobacteria</taxon>
        <taxon>Lysobacterales</taxon>
        <taxon>Lysobacteraceae</taxon>
        <taxon>Montanilutibacter</taxon>
    </lineage>
</organism>
<feature type="domain" description="CAAX prenyl protease 2/Lysostaphin resistance protein A-like" evidence="2">
    <location>
        <begin position="133"/>
        <end position="227"/>
    </location>
</feature>
<dbReference type="Proteomes" id="UP000267049">
    <property type="component" value="Unassembled WGS sequence"/>
</dbReference>
<feature type="transmembrane region" description="Helical" evidence="1">
    <location>
        <begin position="163"/>
        <end position="181"/>
    </location>
</feature>
<keyword evidence="3" id="KW-0378">Hydrolase</keyword>
<dbReference type="GO" id="GO:0080120">
    <property type="term" value="P:CAAX-box protein maturation"/>
    <property type="evidence" value="ECO:0007669"/>
    <property type="project" value="UniProtKB-ARBA"/>
</dbReference>
<dbReference type="EMBL" id="RIBS01000005">
    <property type="protein sequence ID" value="RNF83086.1"/>
    <property type="molecule type" value="Genomic_DNA"/>
</dbReference>
<name>A0A3M8SUD8_9GAMM</name>